<evidence type="ECO:0000313" key="7">
    <source>
        <dbReference type="EMBL" id="PLB41323.1"/>
    </source>
</evidence>
<dbReference type="Gene3D" id="3.40.640.10">
    <property type="entry name" value="Type I PLP-dependent aspartate aminotransferase-like (Major domain)"/>
    <property type="match status" value="1"/>
</dbReference>
<sequence length="537" mass="58510">MPPICQGNIYSHNYQLALIYLSRLSSKERRLAMDLQDVEHTVREQGKLQQELWKTAQTPWTSSILPRADSLIQARASLPKSLANEGMGFDHTRKHILDDIVPGFNASSISPNYYGFVTGGITPAAQFADSIVSTYDQNVQVHLTEHTIATDVEFNALGLLADLLRLDKQTWQHGTFTTGATASNILGLACGREYVLRAAASRKGATSTSVGEHGLFEVLLAAGLSGVQVLSTLPHSCIAKAAGILGIGRANVKNICREDNPLLIDLARLEAELAQSDKASIVAVSCGEVNTGNFATTSLQDMQAIRRLCDKYGAWLHVDGAFGIFGRILADSEEFAAVKQGSAGMELADSIAGDGHKMLNVPYDCGFFLCRHADEAGRVFQNANAAYLTGGAAASIPSPLNIGIENSRRFRALPVYASLVAYGRVGYQVMLQKQIRLARMIAAWLFEHPGYNTLLEMDTKEALVDKTFVVVLFSAKNDALNQDLATRINDTSKIFVSGTSWEGRPACRIAISNWRVEEERDFEVVVDVLDNVARQDN</sequence>
<dbReference type="GO" id="GO:0019752">
    <property type="term" value="P:carboxylic acid metabolic process"/>
    <property type="evidence" value="ECO:0007669"/>
    <property type="project" value="InterPro"/>
</dbReference>
<keyword evidence="8" id="KW-1185">Reference proteome</keyword>
<dbReference type="Gene3D" id="3.90.1150.10">
    <property type="entry name" value="Aspartate Aminotransferase, domain 1"/>
    <property type="match status" value="1"/>
</dbReference>
<dbReference type="GO" id="GO:0016831">
    <property type="term" value="F:carboxy-lyase activity"/>
    <property type="evidence" value="ECO:0007669"/>
    <property type="project" value="TreeGrafter"/>
</dbReference>
<dbReference type="GO" id="GO:0030170">
    <property type="term" value="F:pyridoxal phosphate binding"/>
    <property type="evidence" value="ECO:0007669"/>
    <property type="project" value="InterPro"/>
</dbReference>
<dbReference type="PANTHER" id="PTHR11999:SF165">
    <property type="entry name" value="DECARBOXYLASE, PUTATIVE (AFU_ORTHOLOGUE AFUA_2G04980)-RELATED"/>
    <property type="match status" value="1"/>
</dbReference>
<dbReference type="GeneID" id="36528124"/>
<dbReference type="PANTHER" id="PTHR11999">
    <property type="entry name" value="GROUP II PYRIDOXAL-5-PHOSPHATE DECARBOXYLASE"/>
    <property type="match status" value="1"/>
</dbReference>
<dbReference type="SUPFAM" id="SSF53383">
    <property type="entry name" value="PLP-dependent transferases"/>
    <property type="match status" value="1"/>
</dbReference>
<dbReference type="InterPro" id="IPR015422">
    <property type="entry name" value="PyrdxlP-dep_Trfase_small"/>
</dbReference>
<accession>A0A2I2FL33</accession>
<keyword evidence="4 6" id="KW-0456">Lyase</keyword>
<dbReference type="InterPro" id="IPR015424">
    <property type="entry name" value="PyrdxlP-dep_Trfase"/>
</dbReference>
<feature type="modified residue" description="N6-(pyridoxal phosphate)lysine" evidence="5">
    <location>
        <position position="357"/>
    </location>
</feature>
<dbReference type="InterPro" id="IPR010977">
    <property type="entry name" value="Aromatic_deC"/>
</dbReference>
<evidence type="ECO:0000256" key="6">
    <source>
        <dbReference type="RuleBase" id="RU000382"/>
    </source>
</evidence>
<dbReference type="STRING" id="41067.A0A2I2FL33"/>
<comment type="similarity">
    <text evidence="2 6">Belongs to the group II decarboxylase family.</text>
</comment>
<dbReference type="InterPro" id="IPR015421">
    <property type="entry name" value="PyrdxlP-dep_Trfase_major"/>
</dbReference>
<dbReference type="OrthoDB" id="2161780at2759"/>
<dbReference type="Pfam" id="PF00282">
    <property type="entry name" value="Pyridoxal_deC"/>
    <property type="match status" value="1"/>
</dbReference>
<comment type="cofactor">
    <cofactor evidence="1 5 6">
        <name>pyridoxal 5'-phosphate</name>
        <dbReference type="ChEBI" id="CHEBI:597326"/>
    </cofactor>
</comment>
<reference evidence="7 8" key="1">
    <citation type="submission" date="2017-12" db="EMBL/GenBank/DDBJ databases">
        <authorList>
            <consortium name="DOE Joint Genome Institute"/>
            <person name="Haridas S."/>
            <person name="Kjaerbolling I."/>
            <person name="Vesth T.C."/>
            <person name="Frisvad J.C."/>
            <person name="Nybo J.L."/>
            <person name="Theobald S."/>
            <person name="Kuo A."/>
            <person name="Bowyer P."/>
            <person name="Matsuda Y."/>
            <person name="Mondo S."/>
            <person name="Lyhne E.K."/>
            <person name="Kogle M.E."/>
            <person name="Clum A."/>
            <person name="Lipzen A."/>
            <person name="Salamov A."/>
            <person name="Ngan C.Y."/>
            <person name="Daum C."/>
            <person name="Chiniquy J."/>
            <person name="Barry K."/>
            <person name="LaButti K."/>
            <person name="Simmons B.A."/>
            <person name="Magnuson J.K."/>
            <person name="Mortensen U.H."/>
            <person name="Larsen T.O."/>
            <person name="Grigoriev I.V."/>
            <person name="Baker S.E."/>
            <person name="Andersen M.R."/>
            <person name="Nordberg H.P."/>
            <person name="Cantor M.N."/>
            <person name="Hua S.X."/>
        </authorList>
    </citation>
    <scope>NUCLEOTIDE SEQUENCE [LARGE SCALE GENOMIC DNA]</scope>
    <source>
        <strain evidence="7 8">CBS 102.13</strain>
    </source>
</reference>
<protein>
    <submittedName>
        <fullName evidence="7">Putative tyrosine decarboxylase</fullName>
    </submittedName>
</protein>
<organism evidence="7 8">
    <name type="scientific">Aspergillus candidus</name>
    <dbReference type="NCBI Taxonomy" id="41067"/>
    <lineage>
        <taxon>Eukaryota</taxon>
        <taxon>Fungi</taxon>
        <taxon>Dikarya</taxon>
        <taxon>Ascomycota</taxon>
        <taxon>Pezizomycotina</taxon>
        <taxon>Eurotiomycetes</taxon>
        <taxon>Eurotiomycetidae</taxon>
        <taxon>Eurotiales</taxon>
        <taxon>Aspergillaceae</taxon>
        <taxon>Aspergillus</taxon>
        <taxon>Aspergillus subgen. Circumdati</taxon>
    </lineage>
</organism>
<evidence type="ECO:0000256" key="4">
    <source>
        <dbReference type="ARBA" id="ARBA00023239"/>
    </source>
</evidence>
<dbReference type="AlphaFoldDB" id="A0A2I2FL33"/>
<evidence type="ECO:0000256" key="5">
    <source>
        <dbReference type="PIRSR" id="PIRSR602129-50"/>
    </source>
</evidence>
<keyword evidence="3 5" id="KW-0663">Pyridoxal phosphate</keyword>
<evidence type="ECO:0000256" key="2">
    <source>
        <dbReference type="ARBA" id="ARBA00009533"/>
    </source>
</evidence>
<evidence type="ECO:0000256" key="3">
    <source>
        <dbReference type="ARBA" id="ARBA00022898"/>
    </source>
</evidence>
<dbReference type="RefSeq" id="XP_024675335.1">
    <property type="nucleotide sequence ID" value="XM_024820964.1"/>
</dbReference>
<gene>
    <name evidence="7" type="ORF">BDW47DRAFT_99926</name>
</gene>
<dbReference type="EMBL" id="KZ559121">
    <property type="protein sequence ID" value="PLB41323.1"/>
    <property type="molecule type" value="Genomic_DNA"/>
</dbReference>
<dbReference type="GO" id="GO:0005737">
    <property type="term" value="C:cytoplasm"/>
    <property type="evidence" value="ECO:0007669"/>
    <property type="project" value="TreeGrafter"/>
</dbReference>
<proteinExistence type="inferred from homology"/>
<name>A0A2I2FL33_ASPCN</name>
<evidence type="ECO:0000256" key="1">
    <source>
        <dbReference type="ARBA" id="ARBA00001933"/>
    </source>
</evidence>
<dbReference type="Proteomes" id="UP000234585">
    <property type="component" value="Unassembled WGS sequence"/>
</dbReference>
<dbReference type="InterPro" id="IPR002129">
    <property type="entry name" value="PyrdxlP-dep_de-COase"/>
</dbReference>
<evidence type="ECO:0000313" key="8">
    <source>
        <dbReference type="Proteomes" id="UP000234585"/>
    </source>
</evidence>